<reference evidence="1" key="1">
    <citation type="submission" date="2023-03" db="EMBL/GenBank/DDBJ databases">
        <title>Massive genome expansion in bonnet fungi (Mycena s.s.) driven by repeated elements and novel gene families across ecological guilds.</title>
        <authorList>
            <consortium name="Lawrence Berkeley National Laboratory"/>
            <person name="Harder C.B."/>
            <person name="Miyauchi S."/>
            <person name="Viragh M."/>
            <person name="Kuo A."/>
            <person name="Thoen E."/>
            <person name="Andreopoulos B."/>
            <person name="Lu D."/>
            <person name="Skrede I."/>
            <person name="Drula E."/>
            <person name="Henrissat B."/>
            <person name="Morin E."/>
            <person name="Kohler A."/>
            <person name="Barry K."/>
            <person name="LaButti K."/>
            <person name="Morin E."/>
            <person name="Salamov A."/>
            <person name="Lipzen A."/>
            <person name="Mereny Z."/>
            <person name="Hegedus B."/>
            <person name="Baldrian P."/>
            <person name="Stursova M."/>
            <person name="Weitz H."/>
            <person name="Taylor A."/>
            <person name="Grigoriev I.V."/>
            <person name="Nagy L.G."/>
            <person name="Martin F."/>
            <person name="Kauserud H."/>
        </authorList>
    </citation>
    <scope>NUCLEOTIDE SEQUENCE</scope>
    <source>
        <strain evidence="1">CBHHK200</strain>
    </source>
</reference>
<name>A0AAD6S7Z1_9AGAR</name>
<organism evidence="1 2">
    <name type="scientific">Mycena alexandri</name>
    <dbReference type="NCBI Taxonomy" id="1745969"/>
    <lineage>
        <taxon>Eukaryota</taxon>
        <taxon>Fungi</taxon>
        <taxon>Dikarya</taxon>
        <taxon>Basidiomycota</taxon>
        <taxon>Agaricomycotina</taxon>
        <taxon>Agaricomycetes</taxon>
        <taxon>Agaricomycetidae</taxon>
        <taxon>Agaricales</taxon>
        <taxon>Marasmiineae</taxon>
        <taxon>Mycenaceae</taxon>
        <taxon>Mycena</taxon>
    </lineage>
</organism>
<sequence>MLECDSGTRAKALLSYIIQHTQDFTVGPLDYCGIARLIKGRGPDIIMYCKEDPRIPEFYHRRRTLTDATAKLKFRGEEKKGLPGKAVAVVNKKLAWIKVVNAESNKENVVEKPRGKKRHSADRDLALSNLVLSPRKKRRVST</sequence>
<evidence type="ECO:0000313" key="1">
    <source>
        <dbReference type="EMBL" id="KAJ7022894.1"/>
    </source>
</evidence>
<dbReference type="Proteomes" id="UP001218188">
    <property type="component" value="Unassembled WGS sequence"/>
</dbReference>
<accession>A0AAD6S7Z1</accession>
<keyword evidence="2" id="KW-1185">Reference proteome</keyword>
<dbReference type="EMBL" id="JARJCM010000200">
    <property type="protein sequence ID" value="KAJ7022894.1"/>
    <property type="molecule type" value="Genomic_DNA"/>
</dbReference>
<protein>
    <submittedName>
        <fullName evidence="1">Uncharacterized protein</fullName>
    </submittedName>
</protein>
<proteinExistence type="predicted"/>
<comment type="caution">
    <text evidence="1">The sequence shown here is derived from an EMBL/GenBank/DDBJ whole genome shotgun (WGS) entry which is preliminary data.</text>
</comment>
<dbReference type="AlphaFoldDB" id="A0AAD6S7Z1"/>
<gene>
    <name evidence="1" type="ORF">C8F04DRAFT_1272088</name>
</gene>
<evidence type="ECO:0000313" key="2">
    <source>
        <dbReference type="Proteomes" id="UP001218188"/>
    </source>
</evidence>